<evidence type="ECO:0000313" key="2">
    <source>
        <dbReference type="Proteomes" id="UP000245626"/>
    </source>
</evidence>
<protein>
    <submittedName>
        <fullName evidence="1">Uncharacterized protein</fullName>
    </submittedName>
</protein>
<dbReference type="EMBL" id="KZ820124">
    <property type="protein sequence ID" value="PWN48915.1"/>
    <property type="molecule type" value="Genomic_DNA"/>
</dbReference>
<sequence>MSKALRIKTVDFHSGVPAPDEPQLTINMKPIDVAREETGVEQSCIDDNESLADYSSTLIMSLKVMKSTPTEPLSYGKRELDETDAKLLEQNLEVNMHFCSRSQTKAGSSRDGTKDVLATDIKSGSIEMWAPPALDTAKQDLKEVVFWCDGD</sequence>
<evidence type="ECO:0000313" key="1">
    <source>
        <dbReference type="EMBL" id="PWN48915.1"/>
    </source>
</evidence>
<reference evidence="1 2" key="1">
    <citation type="journal article" date="2018" name="Mol. Biol. Evol.">
        <title>Broad Genomic Sampling Reveals a Smut Pathogenic Ancestry of the Fungal Clade Ustilaginomycotina.</title>
        <authorList>
            <person name="Kijpornyongpan T."/>
            <person name="Mondo S.J."/>
            <person name="Barry K."/>
            <person name="Sandor L."/>
            <person name="Lee J."/>
            <person name="Lipzen A."/>
            <person name="Pangilinan J."/>
            <person name="LaButti K."/>
            <person name="Hainaut M."/>
            <person name="Henrissat B."/>
            <person name="Grigoriev I.V."/>
            <person name="Spatafora J.W."/>
            <person name="Aime M.C."/>
        </authorList>
    </citation>
    <scope>NUCLEOTIDE SEQUENCE [LARGE SCALE GENOMIC DNA]</scope>
    <source>
        <strain evidence="1 2">SA 807</strain>
    </source>
</reference>
<accession>A0ACD0NT49</accession>
<name>A0ACD0NT49_9BASI</name>
<proteinExistence type="predicted"/>
<gene>
    <name evidence="1" type="ORF">IE53DRAFT_370206</name>
</gene>
<organism evidence="1 2">
    <name type="scientific">Violaceomyces palustris</name>
    <dbReference type="NCBI Taxonomy" id="1673888"/>
    <lineage>
        <taxon>Eukaryota</taxon>
        <taxon>Fungi</taxon>
        <taxon>Dikarya</taxon>
        <taxon>Basidiomycota</taxon>
        <taxon>Ustilaginomycotina</taxon>
        <taxon>Ustilaginomycetes</taxon>
        <taxon>Violaceomycetales</taxon>
        <taxon>Violaceomycetaceae</taxon>
        <taxon>Violaceomyces</taxon>
    </lineage>
</organism>
<dbReference type="Proteomes" id="UP000245626">
    <property type="component" value="Unassembled WGS sequence"/>
</dbReference>
<keyword evidence="2" id="KW-1185">Reference proteome</keyword>